<protein>
    <recommendedName>
        <fullName evidence="2">DUF1648 domain-containing protein</fullName>
    </recommendedName>
</protein>
<feature type="transmembrane region" description="Helical" evidence="1">
    <location>
        <begin position="21"/>
        <end position="41"/>
    </location>
</feature>
<evidence type="ECO:0000313" key="3">
    <source>
        <dbReference type="EMBL" id="SHF90036.1"/>
    </source>
</evidence>
<proteinExistence type="predicted"/>
<evidence type="ECO:0000256" key="1">
    <source>
        <dbReference type="SAM" id="Phobius"/>
    </source>
</evidence>
<dbReference type="EMBL" id="FQVW01000008">
    <property type="protein sequence ID" value="SHF90036.1"/>
    <property type="molecule type" value="Genomic_DNA"/>
</dbReference>
<evidence type="ECO:0000259" key="2">
    <source>
        <dbReference type="Pfam" id="PF07853"/>
    </source>
</evidence>
<gene>
    <name evidence="3" type="ORF">SAMN05216225_100859</name>
</gene>
<keyword evidence="1" id="KW-1133">Transmembrane helix</keyword>
<dbReference type="STRING" id="930117.SAMN05216225_100859"/>
<keyword evidence="1" id="KW-0812">Transmembrane</keyword>
<dbReference type="Pfam" id="PF07853">
    <property type="entry name" value="DUF1648"/>
    <property type="match status" value="1"/>
</dbReference>
<organism evidence="3 4">
    <name type="scientific">Ornithinibacillus halophilus</name>
    <dbReference type="NCBI Taxonomy" id="930117"/>
    <lineage>
        <taxon>Bacteria</taxon>
        <taxon>Bacillati</taxon>
        <taxon>Bacillota</taxon>
        <taxon>Bacilli</taxon>
        <taxon>Bacillales</taxon>
        <taxon>Bacillaceae</taxon>
        <taxon>Ornithinibacillus</taxon>
    </lineage>
</organism>
<dbReference type="Proteomes" id="UP000183988">
    <property type="component" value="Unassembled WGS sequence"/>
</dbReference>
<feature type="domain" description="DUF1648" evidence="2">
    <location>
        <begin position="25"/>
        <end position="69"/>
    </location>
</feature>
<feature type="transmembrane region" description="Helical" evidence="1">
    <location>
        <begin position="61"/>
        <end position="80"/>
    </location>
</feature>
<accession>A0A1M5FEY2</accession>
<reference evidence="3 4" key="1">
    <citation type="submission" date="2016-11" db="EMBL/GenBank/DDBJ databases">
        <authorList>
            <person name="Jaros S."/>
            <person name="Januszkiewicz K."/>
            <person name="Wedrychowicz H."/>
        </authorList>
    </citation>
    <scope>NUCLEOTIDE SEQUENCE [LARGE SCALE GENOMIC DNA]</scope>
    <source>
        <strain evidence="3 4">IBRC-M 10683</strain>
    </source>
</reference>
<dbReference type="RefSeq" id="WP_072888963.1">
    <property type="nucleotide sequence ID" value="NZ_FQVW01000008.1"/>
</dbReference>
<feature type="transmembrane region" description="Helical" evidence="1">
    <location>
        <begin position="101"/>
        <end position="126"/>
    </location>
</feature>
<keyword evidence="1" id="KW-0472">Membrane</keyword>
<feature type="transmembrane region" description="Helical" evidence="1">
    <location>
        <begin position="138"/>
        <end position="157"/>
    </location>
</feature>
<dbReference type="AlphaFoldDB" id="A0A1M5FEY2"/>
<dbReference type="InterPro" id="IPR012867">
    <property type="entry name" value="DUF1648"/>
</dbReference>
<evidence type="ECO:0000313" key="4">
    <source>
        <dbReference type="Proteomes" id="UP000183988"/>
    </source>
</evidence>
<name>A0A1M5FEY2_9BACI</name>
<keyword evidence="4" id="KW-1185">Reference proteome</keyword>
<dbReference type="OrthoDB" id="9808690at2"/>
<sequence>MKNKMDVNLPPSYTVRILNRLLLFIIIGNIIYIFVSFPSLPDEIPIHFNLAGEADNWGNKAIILIFPLLFKVVFLLLYFLAKDPSTYNYPVKVTEENAESLFVLARQMLTVMNFQVGVIMLFLTFYMIQTAKGVELPGFLLIVLITIVLGTTIYYLIKMLKLK</sequence>